<evidence type="ECO:0000313" key="7">
    <source>
        <dbReference type="Proteomes" id="UP000523007"/>
    </source>
</evidence>
<dbReference type="GO" id="GO:0005737">
    <property type="term" value="C:cytoplasm"/>
    <property type="evidence" value="ECO:0007669"/>
    <property type="project" value="UniProtKB-SubCell"/>
</dbReference>
<reference evidence="6 7" key="1">
    <citation type="submission" date="2020-08" db="EMBL/GenBank/DDBJ databases">
        <title>Sequencing the genomes of 1000 actinobacteria strains.</title>
        <authorList>
            <person name="Klenk H.-P."/>
        </authorList>
    </citation>
    <scope>NUCLEOTIDE SEQUENCE [LARGE SCALE GENOMIC DNA]</scope>
    <source>
        <strain evidence="6 7">DSM 102030</strain>
    </source>
</reference>
<dbReference type="HAMAP" id="MF_01197">
    <property type="entry name" value="SepF"/>
    <property type="match status" value="1"/>
</dbReference>
<comment type="subcellular location">
    <subcellularLocation>
        <location evidence="5">Cytoplasm</location>
    </subcellularLocation>
    <text evidence="5">Localizes to the division site, in a FtsZ-dependent manner.</text>
</comment>
<keyword evidence="2 5" id="KW-0717">Septation</keyword>
<comment type="caution">
    <text evidence="6">The sequence shown here is derived from an EMBL/GenBank/DDBJ whole genome shotgun (WGS) entry which is preliminary data.</text>
</comment>
<evidence type="ECO:0000313" key="6">
    <source>
        <dbReference type="EMBL" id="MBB4934791.1"/>
    </source>
</evidence>
<comment type="subunit">
    <text evidence="5">Homodimer. Interacts with FtsZ.</text>
</comment>
<dbReference type="PANTHER" id="PTHR35798:SF1">
    <property type="entry name" value="CELL DIVISION PROTEIN SEPF"/>
    <property type="match status" value="1"/>
</dbReference>
<dbReference type="Gene3D" id="3.30.110.150">
    <property type="entry name" value="SepF-like protein"/>
    <property type="match status" value="1"/>
</dbReference>
<evidence type="ECO:0000256" key="1">
    <source>
        <dbReference type="ARBA" id="ARBA00022618"/>
    </source>
</evidence>
<evidence type="ECO:0000256" key="2">
    <source>
        <dbReference type="ARBA" id="ARBA00023210"/>
    </source>
</evidence>
<dbReference type="GO" id="GO:0000917">
    <property type="term" value="P:division septum assembly"/>
    <property type="evidence" value="ECO:0007669"/>
    <property type="project" value="UniProtKB-KW"/>
</dbReference>
<protein>
    <recommendedName>
        <fullName evidence="5">Cell division protein SepF</fullName>
    </recommendedName>
</protein>
<dbReference type="AlphaFoldDB" id="A0A7W7RMP7"/>
<dbReference type="Pfam" id="PF04472">
    <property type="entry name" value="SepF"/>
    <property type="match status" value="1"/>
</dbReference>
<evidence type="ECO:0000256" key="3">
    <source>
        <dbReference type="ARBA" id="ARBA00023306"/>
    </source>
</evidence>
<dbReference type="GO" id="GO:0043093">
    <property type="term" value="P:FtsZ-dependent cytokinesis"/>
    <property type="evidence" value="ECO:0007669"/>
    <property type="project" value="UniProtKB-UniRule"/>
</dbReference>
<dbReference type="PANTHER" id="PTHR35798">
    <property type="entry name" value="CELL DIVISION PROTEIN SEPF"/>
    <property type="match status" value="1"/>
</dbReference>
<sequence>MGFRKAGAWLGLAGEGDDALLSDRYAYEETAAEPLDDETPSGQVARGNNFQIAMVRPRNFRDANTVGEYFRQDVPVIINLEDMEDGDARRIIDFASGLILGRRGEIERLSRRIFLLLPADTTIHIPQEKLSEEGFFNQA</sequence>
<dbReference type="RefSeq" id="WP_184584408.1">
    <property type="nucleotide sequence ID" value="NZ_JACHJT010000002.1"/>
</dbReference>
<keyword evidence="3 5" id="KW-0131">Cell cycle</keyword>
<accession>A0A7W7RMP7</accession>
<comment type="similarity">
    <text evidence="5">Belongs to the SepF family.</text>
</comment>
<gene>
    <name evidence="5" type="primary">sepF</name>
    <name evidence="6" type="ORF">F4561_005685</name>
</gene>
<keyword evidence="5" id="KW-0963">Cytoplasm</keyword>
<keyword evidence="1 5" id="KW-0132">Cell division</keyword>
<dbReference type="Proteomes" id="UP000523007">
    <property type="component" value="Unassembled WGS sequence"/>
</dbReference>
<comment type="function">
    <text evidence="4 5">Cell division protein that is part of the divisome complex and is recruited early to the Z-ring. Probably stimulates Z-ring formation, perhaps through the cross-linking of FtsZ protofilaments. Its function overlaps with FtsA.</text>
</comment>
<dbReference type="InterPro" id="IPR007561">
    <property type="entry name" value="Cell_div_SepF/SepF-rel"/>
</dbReference>
<dbReference type="InterPro" id="IPR038594">
    <property type="entry name" value="SepF-like_sf"/>
</dbReference>
<evidence type="ECO:0000256" key="5">
    <source>
        <dbReference type="HAMAP-Rule" id="MF_01197"/>
    </source>
</evidence>
<evidence type="ECO:0000256" key="4">
    <source>
        <dbReference type="ARBA" id="ARBA00044936"/>
    </source>
</evidence>
<dbReference type="EMBL" id="JACHJT010000002">
    <property type="protein sequence ID" value="MBB4934791.1"/>
    <property type="molecule type" value="Genomic_DNA"/>
</dbReference>
<keyword evidence="7" id="KW-1185">Reference proteome</keyword>
<dbReference type="InterPro" id="IPR023052">
    <property type="entry name" value="Cell_div_SepF"/>
</dbReference>
<proteinExistence type="inferred from homology"/>
<organism evidence="6 7">
    <name type="scientific">Lipingzhangella halophila</name>
    <dbReference type="NCBI Taxonomy" id="1783352"/>
    <lineage>
        <taxon>Bacteria</taxon>
        <taxon>Bacillati</taxon>
        <taxon>Actinomycetota</taxon>
        <taxon>Actinomycetes</taxon>
        <taxon>Streptosporangiales</taxon>
        <taxon>Nocardiopsidaceae</taxon>
        <taxon>Lipingzhangella</taxon>
    </lineage>
</organism>
<name>A0A7W7RMP7_9ACTN</name>